<dbReference type="PROSITE" id="PS51186">
    <property type="entry name" value="GNAT"/>
    <property type="match status" value="1"/>
</dbReference>
<dbReference type="Gene3D" id="3.40.630.30">
    <property type="match status" value="1"/>
</dbReference>
<accession>A0ABS2CLJ2</accession>
<protein>
    <submittedName>
        <fullName evidence="4">GNAT family N-acetyltransferase</fullName>
    </submittedName>
</protein>
<keyword evidence="2" id="KW-0012">Acyltransferase</keyword>
<keyword evidence="5" id="KW-1185">Reference proteome</keyword>
<dbReference type="InterPro" id="IPR050832">
    <property type="entry name" value="Bact_Acetyltransf"/>
</dbReference>
<dbReference type="SUPFAM" id="SSF55729">
    <property type="entry name" value="Acyl-CoA N-acyltransferases (Nat)"/>
    <property type="match status" value="1"/>
</dbReference>
<sequence>MAEPVDGSAATPGLAPPLRVEPVTLDSWRAYRDVRLAALLDSPRAFWVTWAEATERSDEDWRSFVADGPLVWLAWDGDRPVGTVGLWHADDQPDDEVHLVGMWVASGARGSGAADALVDAALDRAAADGRGRVTLDVARENTRACRFYLRHGFALTGETGTMPWDPTCDEVRMARRVG</sequence>
<dbReference type="RefSeq" id="WP_204130424.1">
    <property type="nucleotide sequence ID" value="NZ_JAFDVD010000007.1"/>
</dbReference>
<evidence type="ECO:0000256" key="2">
    <source>
        <dbReference type="ARBA" id="ARBA00023315"/>
    </source>
</evidence>
<gene>
    <name evidence="4" type="ORF">JQN70_06050</name>
</gene>
<keyword evidence="1" id="KW-0808">Transferase</keyword>
<evidence type="ECO:0000313" key="4">
    <source>
        <dbReference type="EMBL" id="MBM6399939.1"/>
    </source>
</evidence>
<dbReference type="CDD" id="cd04301">
    <property type="entry name" value="NAT_SF"/>
    <property type="match status" value="1"/>
</dbReference>
<dbReference type="PANTHER" id="PTHR43877:SF2">
    <property type="entry name" value="AMINOALKYLPHOSPHONATE N-ACETYLTRANSFERASE-RELATED"/>
    <property type="match status" value="1"/>
</dbReference>
<proteinExistence type="predicted"/>
<reference evidence="4" key="1">
    <citation type="submission" date="2021-02" db="EMBL/GenBank/DDBJ databases">
        <title>Phycicoccus sp. MQZ13P-5T, whole genome shotgun sequence.</title>
        <authorList>
            <person name="Tuo L."/>
        </authorList>
    </citation>
    <scope>NUCLEOTIDE SEQUENCE</scope>
    <source>
        <strain evidence="4">MQZ13P-5</strain>
    </source>
</reference>
<evidence type="ECO:0000256" key="1">
    <source>
        <dbReference type="ARBA" id="ARBA00022679"/>
    </source>
</evidence>
<name>A0ABS2CLJ2_9MICO</name>
<comment type="caution">
    <text evidence="4">The sequence shown here is derived from an EMBL/GenBank/DDBJ whole genome shotgun (WGS) entry which is preliminary data.</text>
</comment>
<organism evidence="4 5">
    <name type="scientific">Phycicoccus sonneratiae</name>
    <dbReference type="NCBI Taxonomy" id="2807628"/>
    <lineage>
        <taxon>Bacteria</taxon>
        <taxon>Bacillati</taxon>
        <taxon>Actinomycetota</taxon>
        <taxon>Actinomycetes</taxon>
        <taxon>Micrococcales</taxon>
        <taxon>Intrasporangiaceae</taxon>
        <taxon>Phycicoccus</taxon>
    </lineage>
</organism>
<evidence type="ECO:0000259" key="3">
    <source>
        <dbReference type="PROSITE" id="PS51186"/>
    </source>
</evidence>
<evidence type="ECO:0000313" key="5">
    <source>
        <dbReference type="Proteomes" id="UP001430172"/>
    </source>
</evidence>
<dbReference type="Pfam" id="PF00583">
    <property type="entry name" value="Acetyltransf_1"/>
    <property type="match status" value="1"/>
</dbReference>
<feature type="domain" description="N-acetyltransferase" evidence="3">
    <location>
        <begin position="18"/>
        <end position="178"/>
    </location>
</feature>
<dbReference type="EMBL" id="JAFDVD010000007">
    <property type="protein sequence ID" value="MBM6399939.1"/>
    <property type="molecule type" value="Genomic_DNA"/>
</dbReference>
<dbReference type="PANTHER" id="PTHR43877">
    <property type="entry name" value="AMINOALKYLPHOSPHONATE N-ACETYLTRANSFERASE-RELATED-RELATED"/>
    <property type="match status" value="1"/>
</dbReference>
<dbReference type="InterPro" id="IPR016181">
    <property type="entry name" value="Acyl_CoA_acyltransferase"/>
</dbReference>
<dbReference type="InterPro" id="IPR000182">
    <property type="entry name" value="GNAT_dom"/>
</dbReference>
<dbReference type="Proteomes" id="UP001430172">
    <property type="component" value="Unassembled WGS sequence"/>
</dbReference>